<dbReference type="GO" id="GO:0005762">
    <property type="term" value="C:mitochondrial large ribosomal subunit"/>
    <property type="evidence" value="ECO:0007669"/>
    <property type="project" value="TreeGrafter"/>
</dbReference>
<dbReference type="GO" id="GO:0003735">
    <property type="term" value="F:structural constituent of ribosome"/>
    <property type="evidence" value="ECO:0007669"/>
    <property type="project" value="InterPro"/>
</dbReference>
<dbReference type="InterPro" id="IPR008991">
    <property type="entry name" value="Translation_prot_SH3-like_sf"/>
</dbReference>
<keyword evidence="6" id="KW-1185">Reference proteome</keyword>
<dbReference type="InterPro" id="IPR038657">
    <property type="entry name" value="Ribosomal_bL19_sf"/>
</dbReference>
<evidence type="ECO:0000313" key="5">
    <source>
        <dbReference type="EMBL" id="CAE8615045.1"/>
    </source>
</evidence>
<gene>
    <name evidence="5" type="ORF">PGLA1383_LOCUS32763</name>
</gene>
<organism evidence="5 6">
    <name type="scientific">Polarella glacialis</name>
    <name type="common">Dinoflagellate</name>
    <dbReference type="NCBI Taxonomy" id="89957"/>
    <lineage>
        <taxon>Eukaryota</taxon>
        <taxon>Sar</taxon>
        <taxon>Alveolata</taxon>
        <taxon>Dinophyceae</taxon>
        <taxon>Suessiales</taxon>
        <taxon>Suessiaceae</taxon>
        <taxon>Polarella</taxon>
    </lineage>
</organism>
<keyword evidence="3" id="KW-0687">Ribonucleoprotein</keyword>
<evidence type="ECO:0000256" key="4">
    <source>
        <dbReference type="ARBA" id="ARBA00035376"/>
    </source>
</evidence>
<dbReference type="Gene3D" id="2.30.30.790">
    <property type="match status" value="1"/>
</dbReference>
<dbReference type="PANTHER" id="PTHR15680:SF9">
    <property type="entry name" value="LARGE RIBOSOMAL SUBUNIT PROTEIN BL19M"/>
    <property type="match status" value="1"/>
</dbReference>
<name>A0A813FMS4_POLGL</name>
<dbReference type="Proteomes" id="UP000654075">
    <property type="component" value="Unassembled WGS sequence"/>
</dbReference>
<dbReference type="Pfam" id="PF01245">
    <property type="entry name" value="Ribosomal_L19"/>
    <property type="match status" value="1"/>
</dbReference>
<dbReference type="InterPro" id="IPR001857">
    <property type="entry name" value="Ribosomal_bL19"/>
</dbReference>
<evidence type="ECO:0000256" key="1">
    <source>
        <dbReference type="ARBA" id="ARBA00005781"/>
    </source>
</evidence>
<dbReference type="EMBL" id="CAJNNV010025550">
    <property type="protein sequence ID" value="CAE8615045.1"/>
    <property type="molecule type" value="Genomic_DNA"/>
</dbReference>
<dbReference type="SUPFAM" id="SSF50104">
    <property type="entry name" value="Translation proteins SH3-like domain"/>
    <property type="match status" value="1"/>
</dbReference>
<evidence type="ECO:0000256" key="3">
    <source>
        <dbReference type="ARBA" id="ARBA00023274"/>
    </source>
</evidence>
<keyword evidence="2" id="KW-0689">Ribosomal protein</keyword>
<dbReference type="OMA" id="MPKIHAG"/>
<reference evidence="5" key="1">
    <citation type="submission" date="2021-02" db="EMBL/GenBank/DDBJ databases">
        <authorList>
            <person name="Dougan E. K."/>
            <person name="Rhodes N."/>
            <person name="Thang M."/>
            <person name="Chan C."/>
        </authorList>
    </citation>
    <scope>NUCLEOTIDE SEQUENCE</scope>
</reference>
<accession>A0A813FMS4</accession>
<dbReference type="GO" id="GO:0006412">
    <property type="term" value="P:translation"/>
    <property type="evidence" value="ECO:0007669"/>
    <property type="project" value="InterPro"/>
</dbReference>
<proteinExistence type="inferred from homology"/>
<comment type="similarity">
    <text evidence="1">Belongs to the bacterial ribosomal protein bL19 family.</text>
</comment>
<sequence>MILRAGFKEASRRLPSEALAWTQLSRAPTSLGGFGQARRWMRERARPSRAAERVFTIDNPVLAKNWPPMDQVGDPMTPKRCRDIMHSLHVQEIEKMRKLRPFPMPSIRLGDLVEIKYELSRSQQTFAVFQGFCVELRHKWLNSGFVLKNTYDGVGVEQLVPRYSPRVLAVRVVQALQPRSERVDKRPASRSYRYAWHYFVRGKYSWGKRLRWRYHTPQRPGIMSLEPKMRRELAGIRRRYQMQREEAQLPAYIFPGPYHVTRRQTREIKAERYRRMLVYAWDERQQREQKKKRLVDKHKWGKYRIDKEPTTSALSDLPSYHPLMDNLPK</sequence>
<evidence type="ECO:0000313" key="6">
    <source>
        <dbReference type="Proteomes" id="UP000654075"/>
    </source>
</evidence>
<dbReference type="OrthoDB" id="432645at2759"/>
<dbReference type="PANTHER" id="PTHR15680">
    <property type="entry name" value="RIBOSOMAL PROTEIN L19"/>
    <property type="match status" value="1"/>
</dbReference>
<comment type="caution">
    <text evidence="5">The sequence shown here is derived from an EMBL/GenBank/DDBJ whole genome shotgun (WGS) entry which is preliminary data.</text>
</comment>
<evidence type="ECO:0000256" key="2">
    <source>
        <dbReference type="ARBA" id="ARBA00022980"/>
    </source>
</evidence>
<dbReference type="AlphaFoldDB" id="A0A813FMS4"/>
<protein>
    <recommendedName>
        <fullName evidence="4">50S ribosomal protein L19, chloroplastic</fullName>
    </recommendedName>
</protein>